<feature type="active site" evidence="10">
    <location>
        <position position="188"/>
    </location>
</feature>
<name>A0ABT0M7P9_9BACL</name>
<proteinExistence type="inferred from homology"/>
<keyword evidence="13" id="KW-1185">Reference proteome</keyword>
<comment type="catalytic activity">
    <reaction evidence="9 10">
        <text>L-glutamine + H2O = L-glutamate + NH4(+)</text>
        <dbReference type="Rhea" id="RHEA:15889"/>
        <dbReference type="ChEBI" id="CHEBI:15377"/>
        <dbReference type="ChEBI" id="CHEBI:28938"/>
        <dbReference type="ChEBI" id="CHEBI:29985"/>
        <dbReference type="ChEBI" id="CHEBI:58359"/>
        <dbReference type="EC" id="3.5.1.2"/>
    </reaction>
</comment>
<reference evidence="12 13" key="1">
    <citation type="submission" date="2022-05" db="EMBL/GenBank/DDBJ databases">
        <title>Sporolactobacillus sp nov CPB3-1, isolated from tree bark (Mangifera indica L.).</title>
        <authorList>
            <person name="Phuengjayaem S."/>
            <person name="Tanasupawat S."/>
        </authorList>
    </citation>
    <scope>NUCLEOTIDE SEQUENCE [LARGE SCALE GENOMIC DNA]</scope>
    <source>
        <strain evidence="12 13">CPB3-1</strain>
    </source>
</reference>
<sequence>MIGVVDYGMGNLYSLSQALRRLDQTYIISDQAEDLDRADGLILPGVGAFKDAMRLLHEKHLSTYLRTFAETRPLLGICLGMQLLFDESEEGTLTKGLGLIPGRVVRFSGVSEKGRRYKVPHMGWNTLTFINPNSPLLSGVKPDFAYFVHSYFAELKNRGTLVAAADYYGEVPAVVSRGNVYGMQFHPEKSGAFGQALLRNYLQLACRRSESSACRKEKC</sequence>
<dbReference type="GO" id="GO:0016829">
    <property type="term" value="F:lyase activity"/>
    <property type="evidence" value="ECO:0007669"/>
    <property type="project" value="UniProtKB-KW"/>
</dbReference>
<comment type="caution">
    <text evidence="12">The sequence shown here is derived from an EMBL/GenBank/DDBJ whole genome shotgun (WGS) entry which is preliminary data.</text>
</comment>
<accession>A0ABT0M7P9</accession>
<comment type="pathway">
    <text evidence="1 10">Amino-acid biosynthesis; L-histidine biosynthesis; L-histidine from 5-phospho-alpha-D-ribose 1-diphosphate: step 5/9.</text>
</comment>
<keyword evidence="10" id="KW-0963">Cytoplasm</keyword>
<keyword evidence="4 10" id="KW-0378">Hydrolase</keyword>
<dbReference type="EC" id="3.5.1.2" evidence="10"/>
<dbReference type="InterPro" id="IPR010139">
    <property type="entry name" value="Imidazole-glycPsynth_HisH"/>
</dbReference>
<gene>
    <name evidence="10 12" type="primary">hisH</name>
    <name evidence="12" type="ORF">M3N64_01500</name>
</gene>
<dbReference type="InterPro" id="IPR029062">
    <property type="entry name" value="Class_I_gatase-like"/>
</dbReference>
<dbReference type="PIRSF" id="PIRSF000495">
    <property type="entry name" value="Amidotransf_hisH"/>
    <property type="match status" value="1"/>
</dbReference>
<comment type="catalytic activity">
    <reaction evidence="8 10">
        <text>5-[(5-phospho-1-deoxy-D-ribulos-1-ylimino)methylamino]-1-(5-phospho-beta-D-ribosyl)imidazole-4-carboxamide + L-glutamine = D-erythro-1-(imidazol-4-yl)glycerol 3-phosphate + 5-amino-1-(5-phospho-beta-D-ribosyl)imidazole-4-carboxamide + L-glutamate + H(+)</text>
        <dbReference type="Rhea" id="RHEA:24793"/>
        <dbReference type="ChEBI" id="CHEBI:15378"/>
        <dbReference type="ChEBI" id="CHEBI:29985"/>
        <dbReference type="ChEBI" id="CHEBI:58278"/>
        <dbReference type="ChEBI" id="CHEBI:58359"/>
        <dbReference type="ChEBI" id="CHEBI:58475"/>
        <dbReference type="ChEBI" id="CHEBI:58525"/>
        <dbReference type="EC" id="4.3.2.10"/>
    </reaction>
</comment>
<evidence type="ECO:0000256" key="4">
    <source>
        <dbReference type="ARBA" id="ARBA00022801"/>
    </source>
</evidence>
<comment type="subunit">
    <text evidence="2 10">Heterodimer of HisH and HisF.</text>
</comment>
<evidence type="ECO:0000256" key="9">
    <source>
        <dbReference type="ARBA" id="ARBA00049534"/>
    </source>
</evidence>
<keyword evidence="7 10" id="KW-0456">Lyase</keyword>
<evidence type="ECO:0000256" key="8">
    <source>
        <dbReference type="ARBA" id="ARBA00047838"/>
    </source>
</evidence>
<dbReference type="NCBIfam" id="TIGR01855">
    <property type="entry name" value="IMP_synth_hisH"/>
    <property type="match status" value="1"/>
</dbReference>
<keyword evidence="6 10" id="KW-0368">Histidine biosynthesis</keyword>
<dbReference type="EC" id="4.3.2.10" evidence="10"/>
<evidence type="ECO:0000259" key="11">
    <source>
        <dbReference type="Pfam" id="PF00117"/>
    </source>
</evidence>
<dbReference type="PANTHER" id="PTHR42701">
    <property type="entry name" value="IMIDAZOLE GLYCEROL PHOSPHATE SYNTHASE SUBUNIT HISH"/>
    <property type="match status" value="1"/>
</dbReference>
<evidence type="ECO:0000256" key="1">
    <source>
        <dbReference type="ARBA" id="ARBA00005091"/>
    </source>
</evidence>
<dbReference type="InterPro" id="IPR017926">
    <property type="entry name" value="GATASE"/>
</dbReference>
<organism evidence="12 13">
    <name type="scientific">Sporolactobacillus mangiferae</name>
    <dbReference type="NCBI Taxonomy" id="2940498"/>
    <lineage>
        <taxon>Bacteria</taxon>
        <taxon>Bacillati</taxon>
        <taxon>Bacillota</taxon>
        <taxon>Bacilli</taxon>
        <taxon>Bacillales</taxon>
        <taxon>Sporolactobacillaceae</taxon>
        <taxon>Sporolactobacillus</taxon>
    </lineage>
</organism>
<evidence type="ECO:0000256" key="7">
    <source>
        <dbReference type="ARBA" id="ARBA00023239"/>
    </source>
</evidence>
<dbReference type="Gene3D" id="3.40.50.880">
    <property type="match status" value="1"/>
</dbReference>
<dbReference type="CDD" id="cd01748">
    <property type="entry name" value="GATase1_IGP_Synthase"/>
    <property type="match status" value="1"/>
</dbReference>
<evidence type="ECO:0000313" key="13">
    <source>
        <dbReference type="Proteomes" id="UP001203004"/>
    </source>
</evidence>
<dbReference type="RefSeq" id="WP_249096182.1">
    <property type="nucleotide sequence ID" value="NZ_JAMAST010000001.1"/>
</dbReference>
<dbReference type="SUPFAM" id="SSF52317">
    <property type="entry name" value="Class I glutamine amidotransferase-like"/>
    <property type="match status" value="1"/>
</dbReference>
<evidence type="ECO:0000256" key="5">
    <source>
        <dbReference type="ARBA" id="ARBA00022962"/>
    </source>
</evidence>
<evidence type="ECO:0000256" key="2">
    <source>
        <dbReference type="ARBA" id="ARBA00011152"/>
    </source>
</evidence>
<comment type="subcellular location">
    <subcellularLocation>
        <location evidence="10">Cytoplasm</location>
    </subcellularLocation>
</comment>
<evidence type="ECO:0000256" key="6">
    <source>
        <dbReference type="ARBA" id="ARBA00023102"/>
    </source>
</evidence>
<evidence type="ECO:0000256" key="10">
    <source>
        <dbReference type="HAMAP-Rule" id="MF_00278"/>
    </source>
</evidence>
<dbReference type="PANTHER" id="PTHR42701:SF1">
    <property type="entry name" value="IMIDAZOLE GLYCEROL PHOSPHATE SYNTHASE SUBUNIT HISH"/>
    <property type="match status" value="1"/>
</dbReference>
<dbReference type="HAMAP" id="MF_00278">
    <property type="entry name" value="HisH"/>
    <property type="match status" value="1"/>
</dbReference>
<evidence type="ECO:0000313" key="12">
    <source>
        <dbReference type="EMBL" id="MCL1630628.1"/>
    </source>
</evidence>
<dbReference type="Proteomes" id="UP001203004">
    <property type="component" value="Unassembled WGS sequence"/>
</dbReference>
<feature type="active site" description="Nucleophile" evidence="10">
    <location>
        <position position="78"/>
    </location>
</feature>
<keyword evidence="3 10" id="KW-0028">Amino-acid biosynthesis</keyword>
<comment type="function">
    <text evidence="10">IGPS catalyzes the conversion of PRFAR and glutamine to IGP, AICAR and glutamate. The HisH subunit catalyzes the hydrolysis of glutamine to glutamate and ammonia as part of the synthesis of IGP and AICAR. The resulting ammonia molecule is channeled to the active site of HisF.</text>
</comment>
<dbReference type="Pfam" id="PF00117">
    <property type="entry name" value="GATase"/>
    <property type="match status" value="1"/>
</dbReference>
<evidence type="ECO:0000256" key="3">
    <source>
        <dbReference type="ARBA" id="ARBA00022605"/>
    </source>
</evidence>
<dbReference type="EMBL" id="JAMAST010000001">
    <property type="protein sequence ID" value="MCL1630628.1"/>
    <property type="molecule type" value="Genomic_DNA"/>
</dbReference>
<feature type="domain" description="Glutamine amidotransferase" evidence="11">
    <location>
        <begin position="4"/>
        <end position="201"/>
    </location>
</feature>
<dbReference type="PROSITE" id="PS51273">
    <property type="entry name" value="GATASE_TYPE_1"/>
    <property type="match status" value="1"/>
</dbReference>
<keyword evidence="5 10" id="KW-0315">Glutamine amidotransferase</keyword>
<protein>
    <recommendedName>
        <fullName evidence="10">Imidazole glycerol phosphate synthase subunit HisH</fullName>
        <ecNumber evidence="10">4.3.2.10</ecNumber>
    </recommendedName>
    <alternativeName>
        <fullName evidence="10">IGP synthase glutaminase subunit</fullName>
        <ecNumber evidence="10">3.5.1.2</ecNumber>
    </alternativeName>
    <alternativeName>
        <fullName evidence="10">IGP synthase subunit HisH</fullName>
    </alternativeName>
    <alternativeName>
        <fullName evidence="10">ImGP synthase subunit HisH</fullName>
        <shortName evidence="10">IGPS subunit HisH</shortName>
    </alternativeName>
</protein>
<feature type="active site" evidence="10">
    <location>
        <position position="186"/>
    </location>
</feature>